<dbReference type="Proteomes" id="UP000789702">
    <property type="component" value="Unassembled WGS sequence"/>
</dbReference>
<feature type="non-terminal residue" evidence="1">
    <location>
        <position position="1"/>
    </location>
</feature>
<organism evidence="1 2">
    <name type="scientific">Dentiscutata heterogama</name>
    <dbReference type="NCBI Taxonomy" id="1316150"/>
    <lineage>
        <taxon>Eukaryota</taxon>
        <taxon>Fungi</taxon>
        <taxon>Fungi incertae sedis</taxon>
        <taxon>Mucoromycota</taxon>
        <taxon>Glomeromycotina</taxon>
        <taxon>Glomeromycetes</taxon>
        <taxon>Diversisporales</taxon>
        <taxon>Gigasporaceae</taxon>
        <taxon>Dentiscutata</taxon>
    </lineage>
</organism>
<accession>A0ACA9Q0E4</accession>
<evidence type="ECO:0000313" key="1">
    <source>
        <dbReference type="EMBL" id="CAG8727912.1"/>
    </source>
</evidence>
<reference evidence="1" key="1">
    <citation type="submission" date="2021-06" db="EMBL/GenBank/DDBJ databases">
        <authorList>
            <person name="Kallberg Y."/>
            <person name="Tangrot J."/>
            <person name="Rosling A."/>
        </authorList>
    </citation>
    <scope>NUCLEOTIDE SEQUENCE</scope>
    <source>
        <strain evidence="1">IL203A</strain>
    </source>
</reference>
<proteinExistence type="predicted"/>
<feature type="non-terminal residue" evidence="1">
    <location>
        <position position="80"/>
    </location>
</feature>
<comment type="caution">
    <text evidence="1">The sequence shown here is derived from an EMBL/GenBank/DDBJ whole genome shotgun (WGS) entry which is preliminary data.</text>
</comment>
<keyword evidence="2" id="KW-1185">Reference proteome</keyword>
<name>A0ACA9Q0E4_9GLOM</name>
<protein>
    <submittedName>
        <fullName evidence="1">10350_t:CDS:1</fullName>
    </submittedName>
</protein>
<sequence length="80" mass="9117">TARAPRADQSRTYSSALIRLICYFAFTSRNQKFSRTDFSKADFSRPEAKKDKIAGKVIHYSGEDYLISILAHNDIVTKND</sequence>
<gene>
    <name evidence="1" type="ORF">DHETER_LOCUS13247</name>
</gene>
<evidence type="ECO:0000313" key="2">
    <source>
        <dbReference type="Proteomes" id="UP000789702"/>
    </source>
</evidence>
<dbReference type="EMBL" id="CAJVPU010035485">
    <property type="protein sequence ID" value="CAG8727912.1"/>
    <property type="molecule type" value="Genomic_DNA"/>
</dbReference>